<comment type="function">
    <text evidence="9">Converts cobyric acid to cobinamide by the addition of aminopropanol on the F carboxylic group.</text>
</comment>
<dbReference type="InterPro" id="IPR004485">
    <property type="entry name" value="Cobalamin_biosynth_CobD/CbiB"/>
</dbReference>
<keyword evidence="6 9" id="KW-0812">Transmembrane</keyword>
<dbReference type="AlphaFoldDB" id="A0A1Y0IQ59"/>
<reference evidence="11" key="1">
    <citation type="submission" date="2017-05" db="EMBL/GenBank/DDBJ databases">
        <authorList>
            <person name="Sung H."/>
        </authorList>
    </citation>
    <scope>NUCLEOTIDE SEQUENCE [LARGE SCALE GENOMIC DNA]</scope>
    <source>
        <strain evidence="11">AR23208</strain>
    </source>
</reference>
<dbReference type="PANTHER" id="PTHR34308">
    <property type="entry name" value="COBALAMIN BIOSYNTHESIS PROTEIN CBIB"/>
    <property type="match status" value="1"/>
</dbReference>
<name>A0A1Y0IQ59_9BACL</name>
<dbReference type="GO" id="GO:0015420">
    <property type="term" value="F:ABC-type vitamin B12 transporter activity"/>
    <property type="evidence" value="ECO:0007669"/>
    <property type="project" value="UniProtKB-UniRule"/>
</dbReference>
<dbReference type="GO" id="GO:0048472">
    <property type="term" value="F:threonine-phosphate decarboxylase activity"/>
    <property type="evidence" value="ECO:0007669"/>
    <property type="project" value="InterPro"/>
</dbReference>
<comment type="pathway">
    <text evidence="2 9">Cofactor biosynthesis; adenosylcobalamin biosynthesis.</text>
</comment>
<evidence type="ECO:0000256" key="3">
    <source>
        <dbReference type="ARBA" id="ARBA00006263"/>
    </source>
</evidence>
<dbReference type="NCBIfam" id="TIGR00380">
    <property type="entry name" value="cobal_cbiB"/>
    <property type="match status" value="1"/>
</dbReference>
<keyword evidence="7 9" id="KW-1133">Transmembrane helix</keyword>
<evidence type="ECO:0000256" key="9">
    <source>
        <dbReference type="HAMAP-Rule" id="MF_00024"/>
    </source>
</evidence>
<dbReference type="OrthoDB" id="9811967at2"/>
<evidence type="ECO:0000256" key="8">
    <source>
        <dbReference type="ARBA" id="ARBA00023136"/>
    </source>
</evidence>
<gene>
    <name evidence="9" type="primary">cobD</name>
    <name evidence="10" type="ORF">CBW65_11165</name>
</gene>
<dbReference type="KEGG" id="tum:CBW65_11165"/>
<keyword evidence="8 9" id="KW-0472">Membrane</keyword>
<sequence length="310" mass="34131">MTLAFAYLIDLLVGDPRWLPHPVVWMGKAISALDRLLSKRQRSKWAQRLKGTLFPLVIAGGVYALSYFFLKELYALHPWLGLALEVWLISTTIAVKGLADAGRGVYEALQQGDLPLARQRLSWIVGRDTEHLNESEIARGGIETVAENIVDAVTSPLFYALLGGAPLALAYRAVNTLDSMVGYKNDKYLHLGWASARLDDLANFIPARLTVPFLVLAAGTKGNAAWRLALRDAKKHPSPNSGWAEAAVAGALDIRLGGENQYHGVKSFRAFLGDPVRPIAPGHILQTISLLYLSTALYLAFLLMMNWLFR</sequence>
<evidence type="ECO:0000256" key="5">
    <source>
        <dbReference type="ARBA" id="ARBA00022573"/>
    </source>
</evidence>
<evidence type="ECO:0000256" key="1">
    <source>
        <dbReference type="ARBA" id="ARBA00004651"/>
    </source>
</evidence>
<keyword evidence="5 9" id="KW-0169">Cobalamin biosynthesis</keyword>
<dbReference type="PANTHER" id="PTHR34308:SF1">
    <property type="entry name" value="COBALAMIN BIOSYNTHESIS PROTEIN CBIB"/>
    <property type="match status" value="1"/>
</dbReference>
<dbReference type="RefSeq" id="WP_087456883.1">
    <property type="nucleotide sequence ID" value="NZ_CP021434.1"/>
</dbReference>
<evidence type="ECO:0000256" key="2">
    <source>
        <dbReference type="ARBA" id="ARBA00004953"/>
    </source>
</evidence>
<keyword evidence="11" id="KW-1185">Reference proteome</keyword>
<evidence type="ECO:0000313" key="11">
    <source>
        <dbReference type="Proteomes" id="UP000195437"/>
    </source>
</evidence>
<feature type="transmembrane region" description="Helical" evidence="9">
    <location>
        <begin position="49"/>
        <end position="70"/>
    </location>
</feature>
<dbReference type="Pfam" id="PF03186">
    <property type="entry name" value="CobD_Cbib"/>
    <property type="match status" value="1"/>
</dbReference>
<dbReference type="UniPathway" id="UPA00148"/>
<dbReference type="HAMAP" id="MF_00024">
    <property type="entry name" value="CobD_CbiB"/>
    <property type="match status" value="1"/>
</dbReference>
<dbReference type="GO" id="GO:0009236">
    <property type="term" value="P:cobalamin biosynthetic process"/>
    <property type="evidence" value="ECO:0007669"/>
    <property type="project" value="UniProtKB-UniRule"/>
</dbReference>
<accession>A0A1Y0IQ59</accession>
<keyword evidence="4 9" id="KW-1003">Cell membrane</keyword>
<comment type="caution">
    <text evidence="9">Lacks conserved residue(s) required for the propagation of feature annotation.</text>
</comment>
<dbReference type="EMBL" id="CP021434">
    <property type="protein sequence ID" value="ARU61503.1"/>
    <property type="molecule type" value="Genomic_DNA"/>
</dbReference>
<evidence type="ECO:0000313" key="10">
    <source>
        <dbReference type="EMBL" id="ARU61503.1"/>
    </source>
</evidence>
<organism evidence="10 11">
    <name type="scientific">Tumebacillus avium</name>
    <dbReference type="NCBI Taxonomy" id="1903704"/>
    <lineage>
        <taxon>Bacteria</taxon>
        <taxon>Bacillati</taxon>
        <taxon>Bacillota</taxon>
        <taxon>Bacilli</taxon>
        <taxon>Bacillales</taxon>
        <taxon>Alicyclobacillaceae</taxon>
        <taxon>Tumebacillus</taxon>
    </lineage>
</organism>
<comment type="similarity">
    <text evidence="3 9">Belongs to the CobD/CbiB family.</text>
</comment>
<evidence type="ECO:0000256" key="6">
    <source>
        <dbReference type="ARBA" id="ARBA00022692"/>
    </source>
</evidence>
<evidence type="ECO:0000256" key="4">
    <source>
        <dbReference type="ARBA" id="ARBA00022475"/>
    </source>
</evidence>
<evidence type="ECO:0000256" key="7">
    <source>
        <dbReference type="ARBA" id="ARBA00022989"/>
    </source>
</evidence>
<protein>
    <recommendedName>
        <fullName evidence="9">Cobalamin biosynthesis protein CobD</fullName>
    </recommendedName>
</protein>
<dbReference type="Proteomes" id="UP000195437">
    <property type="component" value="Chromosome"/>
</dbReference>
<proteinExistence type="inferred from homology"/>
<dbReference type="GO" id="GO:0005886">
    <property type="term" value="C:plasma membrane"/>
    <property type="evidence" value="ECO:0007669"/>
    <property type="project" value="UniProtKB-SubCell"/>
</dbReference>
<comment type="subcellular location">
    <subcellularLocation>
        <location evidence="1 9">Cell membrane</location>
        <topology evidence="1 9">Multi-pass membrane protein</topology>
    </subcellularLocation>
</comment>
<feature type="transmembrane region" description="Helical" evidence="9">
    <location>
        <begin position="290"/>
        <end position="309"/>
    </location>
</feature>